<accession>A0A160LKG6</accession>
<evidence type="ECO:0000313" key="1">
    <source>
        <dbReference type="EMBL" id="AND28749.1"/>
    </source>
</evidence>
<sequence length="126" mass="14561">MERGIFLNYNKKIKELLDCVDHADDNEIEWKSMSIEFFNSSEIEDGQIGYHVDLDGQDLTSGKEGDWKEEWIVIGMDSYVGDPVFVDINNIDLPVYTAEHGEDFWNPVRIGDSIDEIIQQFKQNKA</sequence>
<dbReference type="AlphaFoldDB" id="A0A160LKG6"/>
<reference evidence="1" key="1">
    <citation type="journal article" date="2017" name="Res. Microbiol.">
        <title>Comparative genomics of extrachromosomal elements in Bacillus thuringiensis subsp. israelensis.</title>
        <authorList>
            <person name="Bolotin A."/>
            <person name="Gillis A."/>
            <person name="Sanchis V."/>
            <person name="Nielsen-LeRoux C."/>
            <person name="Mahillon J."/>
            <person name="Lereclus D."/>
            <person name="Sorokin A."/>
        </authorList>
    </citation>
    <scope>NUCLEOTIDE SEQUENCE</scope>
    <source>
        <strain evidence="1">AM65-52</strain>
        <plasmid evidence="1">pAM65-52-5-100K</plasmid>
    </source>
</reference>
<protein>
    <recommendedName>
        <fullName evidence="2">Thiamine transporter</fullName>
    </recommendedName>
</protein>
<dbReference type="EMBL" id="CP013280">
    <property type="protein sequence ID" value="AND28749.1"/>
    <property type="molecule type" value="Genomic_DNA"/>
</dbReference>
<geneLocation type="plasmid" evidence="1">
    <name>pAM65-52-5-100K</name>
</geneLocation>
<keyword evidence="1" id="KW-0614">Plasmid</keyword>
<gene>
    <name evidence="1" type="ORF">ATN07_34140</name>
</gene>
<name>A0A160LKG6_BACTI</name>
<evidence type="ECO:0008006" key="2">
    <source>
        <dbReference type="Google" id="ProtNLM"/>
    </source>
</evidence>
<proteinExistence type="predicted"/>
<organism evidence="1">
    <name type="scientific">Bacillus thuringiensis subsp. israelensis</name>
    <dbReference type="NCBI Taxonomy" id="1430"/>
    <lineage>
        <taxon>Bacteria</taxon>
        <taxon>Bacillati</taxon>
        <taxon>Bacillota</taxon>
        <taxon>Bacilli</taxon>
        <taxon>Bacillales</taxon>
        <taxon>Bacillaceae</taxon>
        <taxon>Bacillus</taxon>
        <taxon>Bacillus cereus group</taxon>
    </lineage>
</organism>
<dbReference type="RefSeq" id="WP_003310266.1">
    <property type="nucleotide sequence ID" value="NZ_CP013280.1"/>
</dbReference>